<evidence type="ECO:0000256" key="3">
    <source>
        <dbReference type="ARBA" id="ARBA00023163"/>
    </source>
</evidence>
<protein>
    <submittedName>
        <fullName evidence="5">Regulatory protein PchR</fullName>
    </submittedName>
</protein>
<sequence length="155" mass="17932">MHQVVQQILNCPYQGLTRRLYLESKAIELIALRLDPSFDKKFPDGILKLRSDDVDRLQHAKDILLKDLENPPSLLKLAQQVGLNDYKLKRGFKQLFGTTVFGYLHDYRMQQAYQLLEVEELNITEVSLQVGYNSLSSFNRAFKKKFGINPSKLSN</sequence>
<dbReference type="GO" id="GO:0003700">
    <property type="term" value="F:DNA-binding transcription factor activity"/>
    <property type="evidence" value="ECO:0007669"/>
    <property type="project" value="InterPro"/>
</dbReference>
<gene>
    <name evidence="5" type="ORF">H1P_5790003</name>
</gene>
<dbReference type="Gene3D" id="1.10.10.60">
    <property type="entry name" value="Homeodomain-like"/>
    <property type="match status" value="2"/>
</dbReference>
<dbReference type="EMBL" id="CAACVJ010000533">
    <property type="protein sequence ID" value="VEP17253.1"/>
    <property type="molecule type" value="Genomic_DNA"/>
</dbReference>
<dbReference type="InterPro" id="IPR009057">
    <property type="entry name" value="Homeodomain-like_sf"/>
</dbReference>
<evidence type="ECO:0000259" key="4">
    <source>
        <dbReference type="PROSITE" id="PS01124"/>
    </source>
</evidence>
<keyword evidence="2" id="KW-0238">DNA-binding</keyword>
<dbReference type="Pfam" id="PF12833">
    <property type="entry name" value="HTH_18"/>
    <property type="match status" value="1"/>
</dbReference>
<dbReference type="PANTHER" id="PTHR47893">
    <property type="entry name" value="REGULATORY PROTEIN PCHR"/>
    <property type="match status" value="1"/>
</dbReference>
<feature type="domain" description="HTH araC/xylS-type" evidence="4">
    <location>
        <begin position="58"/>
        <end position="155"/>
    </location>
</feature>
<accession>A0A563W133</accession>
<organism evidence="5 6">
    <name type="scientific">Hyella patelloides LEGE 07179</name>
    <dbReference type="NCBI Taxonomy" id="945734"/>
    <lineage>
        <taxon>Bacteria</taxon>
        <taxon>Bacillati</taxon>
        <taxon>Cyanobacteriota</taxon>
        <taxon>Cyanophyceae</taxon>
        <taxon>Pleurocapsales</taxon>
        <taxon>Hyellaceae</taxon>
        <taxon>Hyella</taxon>
    </lineage>
</organism>
<keyword evidence="1" id="KW-0805">Transcription regulation</keyword>
<keyword evidence="3" id="KW-0804">Transcription</keyword>
<dbReference type="InterPro" id="IPR018060">
    <property type="entry name" value="HTH_AraC"/>
</dbReference>
<evidence type="ECO:0000313" key="5">
    <source>
        <dbReference type="EMBL" id="VEP17253.1"/>
    </source>
</evidence>
<keyword evidence="6" id="KW-1185">Reference proteome</keyword>
<dbReference type="AlphaFoldDB" id="A0A563W133"/>
<dbReference type="InterPro" id="IPR020449">
    <property type="entry name" value="Tscrpt_reg_AraC-type_HTH"/>
</dbReference>
<dbReference type="GO" id="GO:0043565">
    <property type="term" value="F:sequence-specific DNA binding"/>
    <property type="evidence" value="ECO:0007669"/>
    <property type="project" value="InterPro"/>
</dbReference>
<dbReference type="InterPro" id="IPR053142">
    <property type="entry name" value="PchR_regulatory_protein"/>
</dbReference>
<evidence type="ECO:0000256" key="2">
    <source>
        <dbReference type="ARBA" id="ARBA00023125"/>
    </source>
</evidence>
<evidence type="ECO:0000313" key="6">
    <source>
        <dbReference type="Proteomes" id="UP000320055"/>
    </source>
</evidence>
<dbReference type="Proteomes" id="UP000320055">
    <property type="component" value="Unassembled WGS sequence"/>
</dbReference>
<dbReference type="PROSITE" id="PS01124">
    <property type="entry name" value="HTH_ARAC_FAMILY_2"/>
    <property type="match status" value="1"/>
</dbReference>
<dbReference type="RefSeq" id="WP_144875796.1">
    <property type="nucleotide sequence ID" value="NZ_LR214313.1"/>
</dbReference>
<reference evidence="5 6" key="1">
    <citation type="submission" date="2019-01" db="EMBL/GenBank/DDBJ databases">
        <authorList>
            <person name="Brito A."/>
        </authorList>
    </citation>
    <scope>NUCLEOTIDE SEQUENCE [LARGE SCALE GENOMIC DNA]</scope>
    <source>
        <strain evidence="5">1</strain>
    </source>
</reference>
<dbReference type="PRINTS" id="PR00032">
    <property type="entry name" value="HTHARAC"/>
</dbReference>
<evidence type="ECO:0000256" key="1">
    <source>
        <dbReference type="ARBA" id="ARBA00023015"/>
    </source>
</evidence>
<dbReference type="PANTHER" id="PTHR47893:SF1">
    <property type="entry name" value="REGULATORY PROTEIN PCHR"/>
    <property type="match status" value="1"/>
</dbReference>
<dbReference type="SUPFAM" id="SSF46689">
    <property type="entry name" value="Homeodomain-like"/>
    <property type="match status" value="2"/>
</dbReference>
<dbReference type="OrthoDB" id="7544370at2"/>
<name>A0A563W133_9CYAN</name>
<proteinExistence type="predicted"/>
<dbReference type="SMART" id="SM00342">
    <property type="entry name" value="HTH_ARAC"/>
    <property type="match status" value="1"/>
</dbReference>